<keyword evidence="2" id="KW-1185">Reference proteome</keyword>
<dbReference type="EMBL" id="CAJDYZ010010812">
    <property type="protein sequence ID" value="CAD1478504.1"/>
    <property type="molecule type" value="Genomic_DNA"/>
</dbReference>
<evidence type="ECO:0000313" key="1">
    <source>
        <dbReference type="EMBL" id="CAD1478504.1"/>
    </source>
</evidence>
<organism evidence="1 2">
    <name type="scientific">Heterotrigona itama</name>
    <dbReference type="NCBI Taxonomy" id="395501"/>
    <lineage>
        <taxon>Eukaryota</taxon>
        <taxon>Metazoa</taxon>
        <taxon>Ecdysozoa</taxon>
        <taxon>Arthropoda</taxon>
        <taxon>Hexapoda</taxon>
        <taxon>Insecta</taxon>
        <taxon>Pterygota</taxon>
        <taxon>Neoptera</taxon>
        <taxon>Endopterygota</taxon>
        <taxon>Hymenoptera</taxon>
        <taxon>Apocrita</taxon>
        <taxon>Aculeata</taxon>
        <taxon>Apoidea</taxon>
        <taxon>Anthophila</taxon>
        <taxon>Apidae</taxon>
        <taxon>Heterotrigona</taxon>
    </lineage>
</organism>
<accession>A0A6V7HDC7</accession>
<sequence>MSRMVNFMVKREKNGLEIAECEEFLDTYSKEIGAFTFNVIMTGNLHFHRTLRNDSKIHSGLVVPVLQPSLVRRSSRELGSVHAIVYTHIHAKRTAVSPLYRSMLYSLYTRMYVILRMASWAHTGNSDGSTNCLIQHR</sequence>
<dbReference type="AlphaFoldDB" id="A0A6V7HDC7"/>
<name>A0A6V7HDC7_9HYME</name>
<gene>
    <name evidence="1" type="ORF">MHI_LOCUS801280</name>
</gene>
<protein>
    <submittedName>
        <fullName evidence="1">Uncharacterized protein</fullName>
    </submittedName>
</protein>
<dbReference type="Proteomes" id="UP000752696">
    <property type="component" value="Unassembled WGS sequence"/>
</dbReference>
<comment type="caution">
    <text evidence="1">The sequence shown here is derived from an EMBL/GenBank/DDBJ whole genome shotgun (WGS) entry which is preliminary data.</text>
</comment>
<proteinExistence type="predicted"/>
<evidence type="ECO:0000313" key="2">
    <source>
        <dbReference type="Proteomes" id="UP000752696"/>
    </source>
</evidence>
<reference evidence="1" key="1">
    <citation type="submission" date="2020-07" db="EMBL/GenBank/DDBJ databases">
        <authorList>
            <person name="Nazaruddin N."/>
        </authorList>
    </citation>
    <scope>NUCLEOTIDE SEQUENCE</scope>
</reference>
<feature type="non-terminal residue" evidence="1">
    <location>
        <position position="1"/>
    </location>
</feature>